<dbReference type="OrthoDB" id="5517837at2"/>
<keyword evidence="3" id="KW-1185">Reference proteome</keyword>
<dbReference type="Proteomes" id="UP000028725">
    <property type="component" value="Unassembled WGS sequence"/>
</dbReference>
<name>A0A085WIB5_9BACT</name>
<proteinExistence type="predicted"/>
<dbReference type="Gene3D" id="2.60.40.1120">
    <property type="entry name" value="Carboxypeptidase-like, regulatory domain"/>
    <property type="match status" value="1"/>
</dbReference>
<evidence type="ECO:0000313" key="3">
    <source>
        <dbReference type="Proteomes" id="UP000028725"/>
    </source>
</evidence>
<gene>
    <name evidence="1" type="ORF">DB31_8694</name>
    <name evidence="2" type="ORF">DB31_8781</name>
</gene>
<dbReference type="EMBL" id="JMCB01000008">
    <property type="protein sequence ID" value="KFE67428.1"/>
    <property type="molecule type" value="Genomic_DNA"/>
</dbReference>
<dbReference type="GO" id="GO:0030246">
    <property type="term" value="F:carbohydrate binding"/>
    <property type="evidence" value="ECO:0007669"/>
    <property type="project" value="InterPro"/>
</dbReference>
<accession>A0A085WIB5</accession>
<dbReference type="InterPro" id="IPR008969">
    <property type="entry name" value="CarboxyPept-like_regulatory"/>
</dbReference>
<evidence type="ECO:0000313" key="2">
    <source>
        <dbReference type="EMBL" id="KFE67428.1"/>
    </source>
</evidence>
<organism evidence="2 3">
    <name type="scientific">Hyalangium minutum</name>
    <dbReference type="NCBI Taxonomy" id="394096"/>
    <lineage>
        <taxon>Bacteria</taxon>
        <taxon>Pseudomonadati</taxon>
        <taxon>Myxococcota</taxon>
        <taxon>Myxococcia</taxon>
        <taxon>Myxococcales</taxon>
        <taxon>Cystobacterineae</taxon>
        <taxon>Archangiaceae</taxon>
        <taxon>Hyalangium</taxon>
    </lineage>
</organism>
<protein>
    <recommendedName>
        <fullName evidence="4">Carboxypeptidase regulatory-like domain-containing protein</fullName>
    </recommendedName>
</protein>
<dbReference type="SUPFAM" id="SSF49452">
    <property type="entry name" value="Starch-binding domain-like"/>
    <property type="match status" value="1"/>
</dbReference>
<dbReference type="InterPro" id="IPR013783">
    <property type="entry name" value="Ig-like_fold"/>
</dbReference>
<comment type="caution">
    <text evidence="2">The sequence shown here is derived from an EMBL/GenBank/DDBJ whole genome shotgun (WGS) entry which is preliminary data.</text>
</comment>
<dbReference type="SUPFAM" id="SSF49464">
    <property type="entry name" value="Carboxypeptidase regulatory domain-like"/>
    <property type="match status" value="1"/>
</dbReference>
<sequence>MLKRIIPALAALLVACVGNTECRLDDPHSCSSGLVCEQVSGEDVPQCFAPVQVEGKVFDLLSGQPVAGAEVTALDINGTAVTGVAVSGLDGHYTLPIPTERSDSEGTPVGTRVTLRAAARNYRPFPSGVRISLPLDTTGATSAGSEQPWVLASAQTDVGLSAGLSAERFWLNVSGTVELPTGKPALVVIEGNGRVYSAVTDASGTFRVFNVTPGSGYTVQAYVKGANYTQVDLQVPSSGMDVSSVSLRRAGDASAVLNGSVQWVAGANSAGTSVVMMVESTFHDALVRGEVPPGLRAPDPGQAPTVTGAFSISGVPDGKYVVLAAFDNDGNVRDPDPSISGTQIVHLTVANGIPSLSPSFKVTGAIEITSPGPGEATDQVTFPPKFRWKPYPSASSYEVRLFDSQGSEVWENLAVAADAQNGSGFVQASYTGKALIRGLTYQWRATAKDTSGNPISSTEDLRGLFIVQ</sequence>
<dbReference type="STRING" id="394096.DB31_8694"/>
<evidence type="ECO:0000313" key="1">
    <source>
        <dbReference type="EMBL" id="KFE67341.1"/>
    </source>
</evidence>
<evidence type="ECO:0008006" key="4">
    <source>
        <dbReference type="Google" id="ProtNLM"/>
    </source>
</evidence>
<dbReference type="RefSeq" id="WP_044191366.1">
    <property type="nucleotide sequence ID" value="NZ_JMCB01000008.1"/>
</dbReference>
<dbReference type="Gene3D" id="2.60.40.10">
    <property type="entry name" value="Immunoglobulins"/>
    <property type="match status" value="1"/>
</dbReference>
<dbReference type="EMBL" id="JMCB01000008">
    <property type="protein sequence ID" value="KFE67341.1"/>
    <property type="molecule type" value="Genomic_DNA"/>
</dbReference>
<reference evidence="2 3" key="1">
    <citation type="submission" date="2014-04" db="EMBL/GenBank/DDBJ databases">
        <title>Genome assembly of Hyalangium minutum DSM 14724.</title>
        <authorList>
            <person name="Sharma G."/>
            <person name="Subramanian S."/>
        </authorList>
    </citation>
    <scope>NUCLEOTIDE SEQUENCE [LARGE SCALE GENOMIC DNA]</scope>
    <source>
        <strain evidence="2 3">DSM 14724</strain>
    </source>
</reference>
<dbReference type="PROSITE" id="PS51257">
    <property type="entry name" value="PROKAR_LIPOPROTEIN"/>
    <property type="match status" value="1"/>
</dbReference>
<dbReference type="AlphaFoldDB" id="A0A085WIB5"/>
<dbReference type="InterPro" id="IPR013784">
    <property type="entry name" value="Carb-bd-like_fold"/>
</dbReference>